<evidence type="ECO:0000256" key="8">
    <source>
        <dbReference type="ARBA" id="ARBA00038436"/>
    </source>
</evidence>
<comment type="function">
    <text evidence="9">Part of the tripartite ATP-independent periplasmic (TRAP) transport system.</text>
</comment>
<comment type="subcellular location">
    <subcellularLocation>
        <location evidence="1 9">Cell inner membrane</location>
        <topology evidence="1 9">Multi-pass membrane protein</topology>
    </subcellularLocation>
</comment>
<feature type="transmembrane region" description="Helical" evidence="9">
    <location>
        <begin position="145"/>
        <end position="169"/>
    </location>
</feature>
<accession>A0A6S6U3C9</accession>
<reference evidence="11" key="1">
    <citation type="submission" date="2020-01" db="EMBL/GenBank/DDBJ databases">
        <authorList>
            <person name="Meier V. D."/>
            <person name="Meier V D."/>
        </authorList>
    </citation>
    <scope>NUCLEOTIDE SEQUENCE</scope>
    <source>
        <strain evidence="11">HLG_WM_MAG_09</strain>
    </source>
</reference>
<feature type="domain" description="Tripartite ATP-independent periplasmic transporters DctQ component" evidence="10">
    <location>
        <begin position="39"/>
        <end position="173"/>
    </location>
</feature>
<evidence type="ECO:0000256" key="7">
    <source>
        <dbReference type="ARBA" id="ARBA00023136"/>
    </source>
</evidence>
<keyword evidence="7 9" id="KW-0472">Membrane</keyword>
<keyword evidence="5 9" id="KW-0812">Transmembrane</keyword>
<dbReference type="PANTHER" id="PTHR35011">
    <property type="entry name" value="2,3-DIKETO-L-GULONATE TRAP TRANSPORTER SMALL PERMEASE PROTEIN YIAM"/>
    <property type="match status" value="1"/>
</dbReference>
<evidence type="ECO:0000256" key="4">
    <source>
        <dbReference type="ARBA" id="ARBA00022519"/>
    </source>
</evidence>
<dbReference type="InterPro" id="IPR055348">
    <property type="entry name" value="DctQ"/>
</dbReference>
<feature type="transmembrane region" description="Helical" evidence="9">
    <location>
        <begin position="99"/>
        <end position="125"/>
    </location>
</feature>
<evidence type="ECO:0000256" key="5">
    <source>
        <dbReference type="ARBA" id="ARBA00022692"/>
    </source>
</evidence>
<comment type="subunit">
    <text evidence="9">The complex comprises the extracytoplasmic solute receptor protein and the two transmembrane proteins.</text>
</comment>
<dbReference type="InterPro" id="IPR007387">
    <property type="entry name" value="TRAP_DctQ"/>
</dbReference>
<evidence type="ECO:0000256" key="9">
    <source>
        <dbReference type="RuleBase" id="RU369079"/>
    </source>
</evidence>
<evidence type="ECO:0000256" key="2">
    <source>
        <dbReference type="ARBA" id="ARBA00022448"/>
    </source>
</evidence>
<dbReference type="EMBL" id="CACVAT010000380">
    <property type="protein sequence ID" value="CAA6823760.1"/>
    <property type="molecule type" value="Genomic_DNA"/>
</dbReference>
<gene>
    <name evidence="11" type="ORF">HELGO_WM42342</name>
</gene>
<sequence>MSGHSSVLEDHSRLSRLDRQLFKLESLLILIGGLAVFSLMLLAVWSVGGRNIMGQPLSGYIDWIEQAMPLIAFLGIAYTQRTGGHIRMDMLIGKLRGRALWLAELISVVLMLLLTLTLLYGSYFHFDRSFDFSSPLWSRDSSMDIALPLWPAKLLVPVALSVLSLRLVLQVWGYWIAFKNNAEHPVAVPLIEDAAAQAANEAESVSGGSVDVGAEETVRGRP</sequence>
<evidence type="ECO:0000256" key="6">
    <source>
        <dbReference type="ARBA" id="ARBA00022989"/>
    </source>
</evidence>
<evidence type="ECO:0000256" key="1">
    <source>
        <dbReference type="ARBA" id="ARBA00004429"/>
    </source>
</evidence>
<keyword evidence="4 9" id="KW-0997">Cell inner membrane</keyword>
<dbReference type="GO" id="GO:0022857">
    <property type="term" value="F:transmembrane transporter activity"/>
    <property type="evidence" value="ECO:0007669"/>
    <property type="project" value="UniProtKB-UniRule"/>
</dbReference>
<comment type="similarity">
    <text evidence="8 9">Belongs to the TRAP transporter small permease family.</text>
</comment>
<dbReference type="GO" id="GO:0005886">
    <property type="term" value="C:plasma membrane"/>
    <property type="evidence" value="ECO:0007669"/>
    <property type="project" value="UniProtKB-SubCell"/>
</dbReference>
<feature type="transmembrane region" description="Helical" evidence="9">
    <location>
        <begin position="21"/>
        <end position="48"/>
    </location>
</feature>
<evidence type="ECO:0000256" key="3">
    <source>
        <dbReference type="ARBA" id="ARBA00022475"/>
    </source>
</evidence>
<keyword evidence="6 9" id="KW-1133">Transmembrane helix</keyword>
<keyword evidence="3" id="KW-1003">Cell membrane</keyword>
<dbReference type="Pfam" id="PF04290">
    <property type="entry name" value="DctQ"/>
    <property type="match status" value="1"/>
</dbReference>
<organism evidence="11">
    <name type="scientific">uncultured Thiotrichaceae bacterium</name>
    <dbReference type="NCBI Taxonomy" id="298394"/>
    <lineage>
        <taxon>Bacteria</taxon>
        <taxon>Pseudomonadati</taxon>
        <taxon>Pseudomonadota</taxon>
        <taxon>Gammaproteobacteria</taxon>
        <taxon>Thiotrichales</taxon>
        <taxon>Thiotrichaceae</taxon>
        <taxon>environmental samples</taxon>
    </lineage>
</organism>
<dbReference type="AlphaFoldDB" id="A0A6S6U3C9"/>
<evidence type="ECO:0000313" key="11">
    <source>
        <dbReference type="EMBL" id="CAA6823760.1"/>
    </source>
</evidence>
<proteinExistence type="inferred from homology"/>
<keyword evidence="2 9" id="KW-0813">Transport</keyword>
<protein>
    <recommendedName>
        <fullName evidence="9">TRAP transporter small permease protein</fullName>
    </recommendedName>
</protein>
<feature type="transmembrane region" description="Helical" evidence="9">
    <location>
        <begin position="60"/>
        <end position="78"/>
    </location>
</feature>
<evidence type="ECO:0000259" key="10">
    <source>
        <dbReference type="Pfam" id="PF04290"/>
    </source>
</evidence>
<name>A0A6S6U3C9_9GAMM</name>